<evidence type="ECO:0000313" key="2">
    <source>
        <dbReference type="EMBL" id="AHN84690.1"/>
    </source>
</evidence>
<keyword evidence="3" id="KW-1185">Reference proteome</keyword>
<name>X2KUJ4_9CAUD</name>
<proteinExistence type="predicted"/>
<accession>X2KUJ4</accession>
<evidence type="ECO:0000313" key="3">
    <source>
        <dbReference type="Proteomes" id="UP000019741"/>
    </source>
</evidence>
<reference evidence="2 3" key="1">
    <citation type="submission" date="2014-02" db="EMBL/GenBank/DDBJ databases">
        <title>The complete genome of the phage of Vibrio sp. which is highly homologous to Vibro cyclitrophicus was sequenced and analyzed.</title>
        <authorList>
            <person name="Li Z."/>
            <person name="Xu Y."/>
            <person name="Zhang J."/>
        </authorList>
    </citation>
    <scope>NUCLEOTIDE SEQUENCE [LARGE SCALE GENOMIC DNA]</scope>
    <source>
        <strain evidence="2">Phi-Vc1</strain>
    </source>
</reference>
<protein>
    <submittedName>
        <fullName evidence="2">Uncharacterized protein</fullName>
    </submittedName>
</protein>
<dbReference type="Proteomes" id="UP000019741">
    <property type="component" value="Segment"/>
</dbReference>
<evidence type="ECO:0000256" key="1">
    <source>
        <dbReference type="SAM" id="MobiDB-lite"/>
    </source>
</evidence>
<gene>
    <name evidence="2" type="ORF">PV_039</name>
</gene>
<organism evidence="2 3">
    <name type="scientific">Vibrio phage Vc1</name>
    <dbReference type="NCBI Taxonomy" id="1480731"/>
    <lineage>
        <taxon>Viruses</taxon>
        <taxon>Duplodnaviria</taxon>
        <taxon>Heunggongvirae</taxon>
        <taxon>Uroviricota</taxon>
        <taxon>Caudoviricetes</taxon>
        <taxon>Drexlerviridae</taxon>
        <taxon>Jhansiroadvirus</taxon>
        <taxon>Jhansiroadvirus gwaliVC1</taxon>
    </lineage>
</organism>
<sequence>MSNAIVLSIMPLTTVVAGKFKTSYAVVDQAGELIGSKAHATEAEANAELGSLKYFAEGMTFARATAKEGTPDKTLVGKANVVAAFLMYQEQLANPVAEAPAEEVEAPVETESVVETAEEEF</sequence>
<feature type="region of interest" description="Disordered" evidence="1">
    <location>
        <begin position="100"/>
        <end position="121"/>
    </location>
</feature>
<dbReference type="EMBL" id="KJ502657">
    <property type="protein sequence ID" value="AHN84690.1"/>
    <property type="molecule type" value="Genomic_DNA"/>
</dbReference>